<evidence type="ECO:0000313" key="2">
    <source>
        <dbReference type="EMBL" id="AID23539.1"/>
    </source>
</evidence>
<protein>
    <submittedName>
        <fullName evidence="2">Aldehyde dehydrogenase</fullName>
    </submittedName>
</protein>
<dbReference type="Pfam" id="PF00171">
    <property type="entry name" value="Aldedh"/>
    <property type="match status" value="1"/>
</dbReference>
<dbReference type="EMBL" id="KF302540">
    <property type="protein sequence ID" value="AID23539.1"/>
    <property type="molecule type" value="mRNA"/>
</dbReference>
<dbReference type="InterPro" id="IPR016161">
    <property type="entry name" value="Ald_DH/histidinol_DH"/>
</dbReference>
<feature type="domain" description="Aldehyde dehydrogenase" evidence="1">
    <location>
        <begin position="1"/>
        <end position="32"/>
    </location>
</feature>
<dbReference type="SUPFAM" id="SSF53720">
    <property type="entry name" value="ALDH-like"/>
    <property type="match status" value="1"/>
</dbReference>
<dbReference type="Gene3D" id="3.40.605.10">
    <property type="entry name" value="Aldehyde Dehydrogenase, Chain A, domain 1"/>
    <property type="match status" value="1"/>
</dbReference>
<sequence length="35" mass="3583">MAAWKLGPCLAAGNCTVLKPAGQTPASILLLMTKI</sequence>
<organism evidence="2">
    <name type="scientific">Phaeodactylum tricornutum</name>
    <name type="common">Diatom</name>
    <dbReference type="NCBI Taxonomy" id="2850"/>
    <lineage>
        <taxon>Eukaryota</taxon>
        <taxon>Sar</taxon>
        <taxon>Stramenopiles</taxon>
        <taxon>Ochrophyta</taxon>
        <taxon>Bacillariophyta</taxon>
        <taxon>Bacillariophyceae</taxon>
        <taxon>Bacillariophycidae</taxon>
        <taxon>Naviculales</taxon>
        <taxon>Phaeodactylaceae</taxon>
        <taxon>Phaeodactylum</taxon>
    </lineage>
</organism>
<dbReference type="AlphaFoldDB" id="A0A172E6T2"/>
<evidence type="ECO:0000259" key="1">
    <source>
        <dbReference type="Pfam" id="PF00171"/>
    </source>
</evidence>
<proteinExistence type="evidence at transcript level"/>
<name>A0A172E6T2_PHATR</name>
<dbReference type="GO" id="GO:0016491">
    <property type="term" value="F:oxidoreductase activity"/>
    <property type="evidence" value="ECO:0007669"/>
    <property type="project" value="InterPro"/>
</dbReference>
<dbReference type="InterPro" id="IPR016162">
    <property type="entry name" value="Ald_DH_N"/>
</dbReference>
<reference evidence="2" key="1">
    <citation type="submission" date="2013-06" db="EMBL/GenBank/DDBJ databases">
        <title>Differently expressed genes of marine diatom grown under ocean acidification and different light conditions.</title>
        <authorList>
            <person name="Wang K.-J."/>
            <person name="Zhuang S.-F."/>
            <person name="Ren H.-L."/>
            <person name="Chen F.-Y."/>
            <person name="Li Y.-H."/>
            <person name="Chen R.-Y."/>
            <person name="Gao K.-S."/>
        </authorList>
    </citation>
    <scope>NUCLEOTIDE SEQUENCE</scope>
</reference>
<dbReference type="InterPro" id="IPR015590">
    <property type="entry name" value="Aldehyde_DH_dom"/>
</dbReference>
<accession>A0A172E6T2</accession>